<feature type="compositionally biased region" description="Polar residues" evidence="1">
    <location>
        <begin position="71"/>
        <end position="85"/>
    </location>
</feature>
<dbReference type="OrthoDB" id="3795030at2759"/>
<dbReference type="EMBL" id="MU001507">
    <property type="protein sequence ID" value="KAF2440475.1"/>
    <property type="molecule type" value="Genomic_DNA"/>
</dbReference>
<gene>
    <name evidence="2" type="ORF">P171DRAFT_489188</name>
</gene>
<protein>
    <submittedName>
        <fullName evidence="2">Uncharacterized protein</fullName>
    </submittedName>
</protein>
<dbReference type="AlphaFoldDB" id="A0A9P4PAM1"/>
<feature type="compositionally biased region" description="Low complexity" evidence="1">
    <location>
        <begin position="21"/>
        <end position="40"/>
    </location>
</feature>
<evidence type="ECO:0000313" key="3">
    <source>
        <dbReference type="Proteomes" id="UP000799764"/>
    </source>
</evidence>
<comment type="caution">
    <text evidence="2">The sequence shown here is derived from an EMBL/GenBank/DDBJ whole genome shotgun (WGS) entry which is preliminary data.</text>
</comment>
<accession>A0A9P4PAM1</accession>
<reference evidence="2" key="1">
    <citation type="journal article" date="2020" name="Stud. Mycol.">
        <title>101 Dothideomycetes genomes: a test case for predicting lifestyles and emergence of pathogens.</title>
        <authorList>
            <person name="Haridas S."/>
            <person name="Albert R."/>
            <person name="Binder M."/>
            <person name="Bloem J."/>
            <person name="Labutti K."/>
            <person name="Salamov A."/>
            <person name="Andreopoulos B."/>
            <person name="Baker S."/>
            <person name="Barry K."/>
            <person name="Bills G."/>
            <person name="Bluhm B."/>
            <person name="Cannon C."/>
            <person name="Castanera R."/>
            <person name="Culley D."/>
            <person name="Daum C."/>
            <person name="Ezra D."/>
            <person name="Gonzalez J."/>
            <person name="Henrissat B."/>
            <person name="Kuo A."/>
            <person name="Liang C."/>
            <person name="Lipzen A."/>
            <person name="Lutzoni F."/>
            <person name="Magnuson J."/>
            <person name="Mondo S."/>
            <person name="Nolan M."/>
            <person name="Ohm R."/>
            <person name="Pangilinan J."/>
            <person name="Park H.-J."/>
            <person name="Ramirez L."/>
            <person name="Alfaro M."/>
            <person name="Sun H."/>
            <person name="Tritt A."/>
            <person name="Yoshinaga Y."/>
            <person name="Zwiers L.-H."/>
            <person name="Turgeon B."/>
            <person name="Goodwin S."/>
            <person name="Spatafora J."/>
            <person name="Crous P."/>
            <person name="Grigoriev I."/>
        </authorList>
    </citation>
    <scope>NUCLEOTIDE SEQUENCE</scope>
    <source>
        <strain evidence="2">CBS 690.94</strain>
    </source>
</reference>
<feature type="region of interest" description="Disordered" evidence="1">
    <location>
        <begin position="1"/>
        <end position="85"/>
    </location>
</feature>
<dbReference type="Proteomes" id="UP000799764">
    <property type="component" value="Unassembled WGS sequence"/>
</dbReference>
<proteinExistence type="predicted"/>
<organism evidence="2 3">
    <name type="scientific">Karstenula rhodostoma CBS 690.94</name>
    <dbReference type="NCBI Taxonomy" id="1392251"/>
    <lineage>
        <taxon>Eukaryota</taxon>
        <taxon>Fungi</taxon>
        <taxon>Dikarya</taxon>
        <taxon>Ascomycota</taxon>
        <taxon>Pezizomycotina</taxon>
        <taxon>Dothideomycetes</taxon>
        <taxon>Pleosporomycetidae</taxon>
        <taxon>Pleosporales</taxon>
        <taxon>Massarineae</taxon>
        <taxon>Didymosphaeriaceae</taxon>
        <taxon>Karstenula</taxon>
    </lineage>
</organism>
<name>A0A9P4PAM1_9PLEO</name>
<feature type="compositionally biased region" description="Low complexity" evidence="1">
    <location>
        <begin position="1"/>
        <end position="14"/>
    </location>
</feature>
<evidence type="ECO:0000256" key="1">
    <source>
        <dbReference type="SAM" id="MobiDB-lite"/>
    </source>
</evidence>
<sequence>MTSNASYSYGASYAQDKTYASRSSSPRSTTSTNSSTSSSSLYAHRGHSTRNNRYGSKPNGPVVHNGGGQSNGPNSTSAGNSGYYQ</sequence>
<keyword evidence="3" id="KW-1185">Reference proteome</keyword>
<evidence type="ECO:0000313" key="2">
    <source>
        <dbReference type="EMBL" id="KAF2440475.1"/>
    </source>
</evidence>